<dbReference type="Pfam" id="PF06452">
    <property type="entry name" value="CBM9_1"/>
    <property type="match status" value="1"/>
</dbReference>
<sequence>MLQRSALLFFLLLSWALSAQKKSLEPLKTKAEVEIDGSLQDSIWHYAPEATDFVMLSPGSGEAIPAGFKTTVKVFYTDEAIYFGVTMLDPRPDSILKQVTVRDDINQNHDWLAIAINPFNDGQNDFTFFLTSAGTQGDSRTTANGEDYSFNSIWYSAVQITEEGWVCELKIPYISLRFPNELKKDWGFNVIRSIRRSREEYSWNYIDRGSGYSWEYQAGILSNIRDINPPIRLSLMPYASTYVDHFEDKTTLDFNAGMDLKYGINESFTLDATLIPDFGQVAFDNQVLNLSPFEIQFQENRQFFNEGTELFSLGDLFYSRRIGGAPKNITNQDLSGNDTAEITVRTEFTRLLNATKISGRTNGNLGIGFLNAVTDNNYSTIDSAGQTSQRLLEPLTNYNILVLDQRFNRNSSVSFINTNVLRNGEYADANVAALLASVYTKSGQYRVDAQIKRSDRFQGSNATRSGEQYYLRFGDIDGNWRWAIRQDVISDDFDPNDLGFLARNNQIRNYNELEYATFKPKGPFNRTSYTLFSVYSQLYDSQRFEEFYLGLNTFFLLRDFTGTGLRLRLKPIESYDYFEPRVAGSYFYKPYNYSTVFFISTDYRKPFALDLDFGYDRTPDWDRDYYNINIEPRIRLGDHFFIIPQVTFDLFYNDRGFASLGSGVPVFGSRDVKNLIALIDGRYAFNPKASLGLRLRQFWSRVDYQDYYNLNANGTLSLREGNDDYNLYFNTLNLDLRFSWWFAPASEMVILYRVALSNLGDDINNNYLQNLNNAFDSPVQNNLSIRLAYFLDYHQTRNQLQGK</sequence>
<dbReference type="EMBL" id="CP060139">
    <property type="protein sequence ID" value="QNR24053.1"/>
    <property type="molecule type" value="Genomic_DNA"/>
</dbReference>
<feature type="signal peptide" evidence="1">
    <location>
        <begin position="1"/>
        <end position="19"/>
    </location>
</feature>
<proteinExistence type="predicted"/>
<feature type="domain" description="DUF5916" evidence="3">
    <location>
        <begin position="229"/>
        <end position="799"/>
    </location>
</feature>
<dbReference type="GO" id="GO:0004553">
    <property type="term" value="F:hydrolase activity, hydrolyzing O-glycosyl compounds"/>
    <property type="evidence" value="ECO:0007669"/>
    <property type="project" value="InterPro"/>
</dbReference>
<dbReference type="InterPro" id="IPR010502">
    <property type="entry name" value="Carb-bd_dom_fam9"/>
</dbReference>
<dbReference type="GO" id="GO:0016052">
    <property type="term" value="P:carbohydrate catabolic process"/>
    <property type="evidence" value="ECO:0007669"/>
    <property type="project" value="InterPro"/>
</dbReference>
<evidence type="ECO:0000259" key="3">
    <source>
        <dbReference type="Pfam" id="PF19313"/>
    </source>
</evidence>
<evidence type="ECO:0000313" key="5">
    <source>
        <dbReference type="Proteomes" id="UP000516305"/>
    </source>
</evidence>
<protein>
    <submittedName>
        <fullName evidence="4">Carbohydrate binding family 9 domain-containing protein</fullName>
    </submittedName>
</protein>
<dbReference type="Gene3D" id="2.60.40.1190">
    <property type="match status" value="1"/>
</dbReference>
<feature type="domain" description="Carbohydrate-binding" evidence="2">
    <location>
        <begin position="35"/>
        <end position="190"/>
    </location>
</feature>
<evidence type="ECO:0000313" key="4">
    <source>
        <dbReference type="EMBL" id="QNR24053.1"/>
    </source>
</evidence>
<dbReference type="Proteomes" id="UP000516305">
    <property type="component" value="Chromosome"/>
</dbReference>
<dbReference type="KEGG" id="chyd:H4K34_17030"/>
<keyword evidence="5" id="KW-1185">Reference proteome</keyword>
<dbReference type="CDD" id="cd09618">
    <property type="entry name" value="CBM9_like_2"/>
    <property type="match status" value="1"/>
</dbReference>
<feature type="chain" id="PRO_5028963166" evidence="1">
    <location>
        <begin position="20"/>
        <end position="803"/>
    </location>
</feature>
<accession>A0A7H0VEA5</accession>
<gene>
    <name evidence="4" type="ORF">H4K34_17030</name>
</gene>
<name>A0A7H0VEA5_9FLAO</name>
<dbReference type="SUPFAM" id="SSF49344">
    <property type="entry name" value="CBD9-like"/>
    <property type="match status" value="1"/>
</dbReference>
<organism evidence="4 5">
    <name type="scientific">Croceimicrobium hydrocarbonivorans</name>
    <dbReference type="NCBI Taxonomy" id="2761580"/>
    <lineage>
        <taxon>Bacteria</taxon>
        <taxon>Pseudomonadati</taxon>
        <taxon>Bacteroidota</taxon>
        <taxon>Flavobacteriia</taxon>
        <taxon>Flavobacteriales</taxon>
        <taxon>Owenweeksiaceae</taxon>
        <taxon>Croceimicrobium</taxon>
    </lineage>
</organism>
<reference evidence="4 5" key="1">
    <citation type="submission" date="2020-08" db="EMBL/GenBank/DDBJ databases">
        <title>Croceimicrobium hydrocarbonivorans gen. nov., sp. nov., a novel marine bacterium isolated from a bacterial consortium that degrades polyethylene terephthalate.</title>
        <authorList>
            <person name="Liu R."/>
        </authorList>
    </citation>
    <scope>NUCLEOTIDE SEQUENCE [LARGE SCALE GENOMIC DNA]</scope>
    <source>
        <strain evidence="4 5">A20-9</strain>
    </source>
</reference>
<dbReference type="RefSeq" id="WP_210758586.1">
    <property type="nucleotide sequence ID" value="NZ_CP060139.1"/>
</dbReference>
<dbReference type="Pfam" id="PF19313">
    <property type="entry name" value="DUF5916"/>
    <property type="match status" value="1"/>
</dbReference>
<dbReference type="GO" id="GO:0030246">
    <property type="term" value="F:carbohydrate binding"/>
    <property type="evidence" value="ECO:0007669"/>
    <property type="project" value="InterPro"/>
</dbReference>
<evidence type="ECO:0000259" key="2">
    <source>
        <dbReference type="Pfam" id="PF06452"/>
    </source>
</evidence>
<dbReference type="AlphaFoldDB" id="A0A7H0VEA5"/>
<keyword evidence="1" id="KW-0732">Signal</keyword>
<evidence type="ECO:0000256" key="1">
    <source>
        <dbReference type="SAM" id="SignalP"/>
    </source>
</evidence>
<dbReference type="InterPro" id="IPR045670">
    <property type="entry name" value="DUF5916"/>
</dbReference>